<sequence>MSKTLLAIDQGTTSSRAILFSNKGEILALRQKELTLHYPQRGWVEQDPEDIWEDTLWACRSVLEETGEENIAAIGITNQRETTIIWDRKTGKPIYNAIVWQDRRTADRCARLKEQGHEKVITEKTGLLIDPYFSATKIAWILDHVTGARARAEQGALAFGSIDCFLLWRLTAGQVHATDASNAARTMLFNIQSQEWDKELLALLDIPAALLPEVKDNAANFGQTTLLQQPLMIGGMAGDQQAALIGQACFKEGMIKSTYGTGCFALMNIGTHFKRSQNRLLTTVGYRLNGQVTYVLEGSIFIAGAALQWLRDGLGLFTDATESEALALSVADNNGVYFVPAFTGLGAPYWQPAARGLITGLGRESTAAHLTRAALEAQGYQTRDLMDAMCRDSGVDPSFIRIDGGLVANEFVCQFLADMLDKPIEIPQVTESTAWGAAALAGLQAGVFNGLSDIAGHWSAARRYAPQMDATQRAALYKGWKNAIQKVL</sequence>
<organism evidence="13 14">
    <name type="scientific">Nitrosomonas cryotolerans ATCC 49181</name>
    <dbReference type="NCBI Taxonomy" id="1131553"/>
    <lineage>
        <taxon>Bacteria</taxon>
        <taxon>Pseudomonadati</taxon>
        <taxon>Pseudomonadota</taxon>
        <taxon>Betaproteobacteria</taxon>
        <taxon>Nitrosomonadales</taxon>
        <taxon>Nitrosomonadaceae</taxon>
        <taxon>Nitrosomonas</taxon>
    </lineage>
</organism>
<evidence type="ECO:0000259" key="11">
    <source>
        <dbReference type="Pfam" id="PF00370"/>
    </source>
</evidence>
<protein>
    <recommendedName>
        <fullName evidence="9">Glycerol kinase</fullName>
        <ecNumber evidence="9">2.7.1.30</ecNumber>
    </recommendedName>
    <alternativeName>
        <fullName evidence="9">ATP:glycerol 3-phosphotransferase</fullName>
    </alternativeName>
    <alternativeName>
        <fullName evidence="9">Glycerokinase</fullName>
        <shortName evidence="9">GK</shortName>
    </alternativeName>
</protein>
<dbReference type="NCBIfam" id="TIGR01311">
    <property type="entry name" value="glycerol_kin"/>
    <property type="match status" value="1"/>
</dbReference>
<dbReference type="GO" id="GO:0006072">
    <property type="term" value="P:glycerol-3-phosphate metabolic process"/>
    <property type="evidence" value="ECO:0007669"/>
    <property type="project" value="InterPro"/>
</dbReference>
<evidence type="ECO:0000256" key="2">
    <source>
        <dbReference type="ARBA" id="ARBA00009156"/>
    </source>
</evidence>
<keyword evidence="14" id="KW-1185">Reference proteome</keyword>
<dbReference type="AlphaFoldDB" id="A0A1N6HWC9"/>
<evidence type="ECO:0000256" key="3">
    <source>
        <dbReference type="ARBA" id="ARBA00022679"/>
    </source>
</evidence>
<feature type="binding site" evidence="9">
    <location>
        <position position="308"/>
    </location>
    <ligand>
        <name>ATP</name>
        <dbReference type="ChEBI" id="CHEBI:30616"/>
    </ligand>
</feature>
<keyword evidence="6 9" id="KW-0319">Glycerol metabolism</keyword>
<gene>
    <name evidence="9" type="primary">glpK</name>
    <name evidence="13" type="ORF">SAMN02743940_1394</name>
</gene>
<dbReference type="RefSeq" id="WP_028461776.1">
    <property type="nucleotide sequence ID" value="NZ_FSRO01000001.1"/>
</dbReference>
<comment type="similarity">
    <text evidence="2 9 10">Belongs to the FGGY kinase family.</text>
</comment>
<comment type="activity regulation">
    <text evidence="9">Inhibited by fructose 1,6-bisphosphate (FBP).</text>
</comment>
<dbReference type="FunFam" id="3.30.420.40:FF:000007">
    <property type="entry name" value="Glycerol kinase"/>
    <property type="match status" value="1"/>
</dbReference>
<feature type="binding site" evidence="9">
    <location>
        <position position="132"/>
    </location>
    <ligand>
        <name>glycerol</name>
        <dbReference type="ChEBI" id="CHEBI:17754"/>
    </ligand>
</feature>
<comment type="catalytic activity">
    <reaction evidence="8 9">
        <text>glycerol + ATP = sn-glycerol 3-phosphate + ADP + H(+)</text>
        <dbReference type="Rhea" id="RHEA:21644"/>
        <dbReference type="ChEBI" id="CHEBI:15378"/>
        <dbReference type="ChEBI" id="CHEBI:17754"/>
        <dbReference type="ChEBI" id="CHEBI:30616"/>
        <dbReference type="ChEBI" id="CHEBI:57597"/>
        <dbReference type="ChEBI" id="CHEBI:456216"/>
        <dbReference type="EC" id="2.7.1.30"/>
    </reaction>
</comment>
<feature type="binding site" evidence="9">
    <location>
        <position position="13"/>
    </location>
    <ligand>
        <name>ATP</name>
        <dbReference type="ChEBI" id="CHEBI:30616"/>
    </ligand>
</feature>
<evidence type="ECO:0000256" key="4">
    <source>
        <dbReference type="ARBA" id="ARBA00022741"/>
    </source>
</evidence>
<feature type="binding site" evidence="9">
    <location>
        <position position="14"/>
    </location>
    <ligand>
        <name>ATP</name>
        <dbReference type="ChEBI" id="CHEBI:30616"/>
    </ligand>
</feature>
<evidence type="ECO:0000256" key="8">
    <source>
        <dbReference type="ARBA" id="ARBA00052101"/>
    </source>
</evidence>
<evidence type="ECO:0000256" key="5">
    <source>
        <dbReference type="ARBA" id="ARBA00022777"/>
    </source>
</evidence>
<feature type="domain" description="Carbohydrate kinase FGGY C-terminal" evidence="12">
    <location>
        <begin position="257"/>
        <end position="444"/>
    </location>
</feature>
<feature type="binding site" evidence="9">
    <location>
        <position position="239"/>
    </location>
    <ligand>
        <name>sn-glycerol 3-phosphate</name>
        <dbReference type="ChEBI" id="CHEBI:57597"/>
    </ligand>
</feature>
<dbReference type="CDD" id="cd07786">
    <property type="entry name" value="FGGY_EcGK_like"/>
    <property type="match status" value="1"/>
</dbReference>
<feature type="binding site" evidence="9">
    <location>
        <position position="12"/>
    </location>
    <ligand>
        <name>ADP</name>
        <dbReference type="ChEBI" id="CHEBI:456216"/>
    </ligand>
</feature>
<evidence type="ECO:0000256" key="1">
    <source>
        <dbReference type="ARBA" id="ARBA00005190"/>
    </source>
</evidence>
<feature type="binding site" evidence="9">
    <location>
        <position position="261"/>
    </location>
    <ligand>
        <name>ADP</name>
        <dbReference type="ChEBI" id="CHEBI:456216"/>
    </ligand>
</feature>
<dbReference type="GO" id="GO:0019563">
    <property type="term" value="P:glycerol catabolic process"/>
    <property type="evidence" value="ECO:0007669"/>
    <property type="project" value="UniProtKB-UniRule"/>
</dbReference>
<dbReference type="PANTHER" id="PTHR10196">
    <property type="entry name" value="SUGAR KINASE"/>
    <property type="match status" value="1"/>
</dbReference>
<feature type="binding site" evidence="9">
    <location>
        <position position="240"/>
    </location>
    <ligand>
        <name>glycerol</name>
        <dbReference type="ChEBI" id="CHEBI:17754"/>
    </ligand>
</feature>
<feature type="binding site" evidence="9">
    <location>
        <position position="405"/>
    </location>
    <ligand>
        <name>ADP</name>
        <dbReference type="ChEBI" id="CHEBI:456216"/>
    </ligand>
</feature>
<proteinExistence type="inferred from homology"/>
<dbReference type="InterPro" id="IPR043129">
    <property type="entry name" value="ATPase_NBD"/>
</dbReference>
<dbReference type="InterPro" id="IPR018483">
    <property type="entry name" value="Carb_kinase_FGGY_CS"/>
</dbReference>
<evidence type="ECO:0000256" key="6">
    <source>
        <dbReference type="ARBA" id="ARBA00022798"/>
    </source>
</evidence>
<dbReference type="HAMAP" id="MF_00186">
    <property type="entry name" value="Glycerol_kin"/>
    <property type="match status" value="1"/>
</dbReference>
<comment type="pathway">
    <text evidence="1 9">Polyol metabolism; glycerol degradation via glycerol kinase pathway; sn-glycerol 3-phosphate from glycerol: step 1/1.</text>
</comment>
<dbReference type="PANTHER" id="PTHR10196:SF78">
    <property type="entry name" value="GLYCEROL KINASE"/>
    <property type="match status" value="1"/>
</dbReference>
<dbReference type="GO" id="GO:0005524">
    <property type="term" value="F:ATP binding"/>
    <property type="evidence" value="ECO:0007669"/>
    <property type="project" value="UniProtKB-UniRule"/>
</dbReference>
<feature type="binding site" evidence="9">
    <location>
        <position position="239"/>
    </location>
    <ligand>
        <name>glycerol</name>
        <dbReference type="ChEBI" id="CHEBI:17754"/>
    </ligand>
</feature>
<feature type="binding site" evidence="9">
    <location>
        <position position="304"/>
    </location>
    <ligand>
        <name>ADP</name>
        <dbReference type="ChEBI" id="CHEBI:456216"/>
    </ligand>
</feature>
<dbReference type="FunFam" id="3.30.420.40:FF:000008">
    <property type="entry name" value="Glycerol kinase"/>
    <property type="match status" value="1"/>
</dbReference>
<dbReference type="EC" id="2.7.1.30" evidence="9"/>
<dbReference type="PIRSF" id="PIRSF000538">
    <property type="entry name" value="GlpK"/>
    <property type="match status" value="1"/>
</dbReference>
<dbReference type="GO" id="GO:0004370">
    <property type="term" value="F:glycerol kinase activity"/>
    <property type="evidence" value="ECO:0007669"/>
    <property type="project" value="UniProtKB-UniRule"/>
</dbReference>
<feature type="binding site" evidence="9">
    <location>
        <position position="80"/>
    </location>
    <ligand>
        <name>glycerol</name>
        <dbReference type="ChEBI" id="CHEBI:17754"/>
    </ligand>
</feature>
<accession>A0A1N6HWC9</accession>
<dbReference type="Pfam" id="PF02782">
    <property type="entry name" value="FGGY_C"/>
    <property type="match status" value="1"/>
</dbReference>
<keyword evidence="5 9" id="KW-0418">Kinase</keyword>
<dbReference type="Gene3D" id="3.30.420.40">
    <property type="match status" value="2"/>
</dbReference>
<evidence type="ECO:0000256" key="9">
    <source>
        <dbReference type="HAMAP-Rule" id="MF_00186"/>
    </source>
</evidence>
<dbReference type="STRING" id="44575.SAMN05216419_10648"/>
<dbReference type="InterPro" id="IPR005999">
    <property type="entry name" value="Glycerol_kin"/>
</dbReference>
<feature type="binding site" evidence="9">
    <location>
        <position position="12"/>
    </location>
    <ligand>
        <name>ATP</name>
        <dbReference type="ChEBI" id="CHEBI:30616"/>
    </ligand>
</feature>
<feature type="binding site" evidence="9">
    <location>
        <position position="132"/>
    </location>
    <ligand>
        <name>sn-glycerol 3-phosphate</name>
        <dbReference type="ChEBI" id="CHEBI:57597"/>
    </ligand>
</feature>
<feature type="binding site" evidence="9">
    <location>
        <position position="409"/>
    </location>
    <ligand>
        <name>ADP</name>
        <dbReference type="ChEBI" id="CHEBI:456216"/>
    </ligand>
</feature>
<feature type="binding site" evidence="9">
    <location>
        <position position="261"/>
    </location>
    <ligand>
        <name>ATP</name>
        <dbReference type="ChEBI" id="CHEBI:30616"/>
    </ligand>
</feature>
<dbReference type="Proteomes" id="UP000185062">
    <property type="component" value="Unassembled WGS sequence"/>
</dbReference>
<evidence type="ECO:0000256" key="10">
    <source>
        <dbReference type="RuleBase" id="RU003733"/>
    </source>
</evidence>
<evidence type="ECO:0000313" key="14">
    <source>
        <dbReference type="Proteomes" id="UP000185062"/>
    </source>
</evidence>
<keyword evidence="3 9" id="KW-0808">Transferase</keyword>
<dbReference type="NCBIfam" id="NF000756">
    <property type="entry name" value="PRK00047.1"/>
    <property type="match status" value="1"/>
</dbReference>
<evidence type="ECO:0000256" key="7">
    <source>
        <dbReference type="ARBA" id="ARBA00022840"/>
    </source>
</evidence>
<evidence type="ECO:0000259" key="12">
    <source>
        <dbReference type="Pfam" id="PF02782"/>
    </source>
</evidence>
<reference evidence="13 14" key="1">
    <citation type="submission" date="2016-12" db="EMBL/GenBank/DDBJ databases">
        <authorList>
            <person name="Song W.-J."/>
            <person name="Kurnit D.M."/>
        </authorList>
    </citation>
    <scope>NUCLEOTIDE SEQUENCE [LARGE SCALE GENOMIC DNA]</scope>
    <source>
        <strain evidence="13 14">ATCC 49181</strain>
    </source>
</reference>
<name>A0A1N6HWC9_9PROT</name>
<dbReference type="PROSITE" id="PS00445">
    <property type="entry name" value="FGGY_KINASES_2"/>
    <property type="match status" value="1"/>
</dbReference>
<dbReference type="InterPro" id="IPR000577">
    <property type="entry name" value="Carb_kinase_FGGY"/>
</dbReference>
<dbReference type="UniPathway" id="UPA00618">
    <property type="reaction ID" value="UER00672"/>
</dbReference>
<feature type="binding site" evidence="9">
    <location>
        <position position="80"/>
    </location>
    <ligand>
        <name>sn-glycerol 3-phosphate</name>
        <dbReference type="ChEBI" id="CHEBI:57597"/>
    </ligand>
</feature>
<dbReference type="InterPro" id="IPR018484">
    <property type="entry name" value="FGGY_N"/>
</dbReference>
<dbReference type="PROSITE" id="PS00933">
    <property type="entry name" value="FGGY_KINASES_1"/>
    <property type="match status" value="1"/>
</dbReference>
<feature type="binding site" evidence="9">
    <location>
        <position position="16"/>
    </location>
    <ligand>
        <name>ADP</name>
        <dbReference type="ChEBI" id="CHEBI:456216"/>
    </ligand>
</feature>
<keyword evidence="7 9" id="KW-0067">ATP-binding</keyword>
<dbReference type="EMBL" id="FSRO01000001">
    <property type="protein sequence ID" value="SIO23925.1"/>
    <property type="molecule type" value="Genomic_DNA"/>
</dbReference>
<evidence type="ECO:0000313" key="13">
    <source>
        <dbReference type="EMBL" id="SIO23925.1"/>
    </source>
</evidence>
<feature type="binding site" evidence="9">
    <location>
        <position position="81"/>
    </location>
    <ligand>
        <name>glycerol</name>
        <dbReference type="ChEBI" id="CHEBI:17754"/>
    </ligand>
</feature>
<comment type="function">
    <text evidence="9">Key enzyme in the regulation of glycerol uptake and metabolism. Catalyzes the phosphorylation of glycerol to yield sn-glycerol 3-phosphate.</text>
</comment>
<feature type="domain" description="Carbohydrate kinase FGGY N-terminal" evidence="11">
    <location>
        <begin position="5"/>
        <end position="246"/>
    </location>
</feature>
<dbReference type="GO" id="GO:0005829">
    <property type="term" value="C:cytosol"/>
    <property type="evidence" value="ECO:0007669"/>
    <property type="project" value="TreeGrafter"/>
</dbReference>
<dbReference type="SUPFAM" id="SSF53067">
    <property type="entry name" value="Actin-like ATPase domain"/>
    <property type="match status" value="2"/>
</dbReference>
<feature type="binding site" evidence="9">
    <location>
        <position position="405"/>
    </location>
    <ligand>
        <name>ATP</name>
        <dbReference type="ChEBI" id="CHEBI:30616"/>
    </ligand>
</feature>
<dbReference type="eggNOG" id="COG0554">
    <property type="taxonomic scope" value="Bacteria"/>
</dbReference>
<feature type="binding site" evidence="9">
    <location>
        <position position="12"/>
    </location>
    <ligand>
        <name>sn-glycerol 3-phosphate</name>
        <dbReference type="ChEBI" id="CHEBI:57597"/>
    </ligand>
</feature>
<keyword evidence="4 9" id="KW-0547">Nucleotide-binding</keyword>
<dbReference type="InterPro" id="IPR018485">
    <property type="entry name" value="FGGY_C"/>
</dbReference>
<feature type="binding site" evidence="9">
    <location>
        <position position="81"/>
    </location>
    <ligand>
        <name>sn-glycerol 3-phosphate</name>
        <dbReference type="ChEBI" id="CHEBI:57597"/>
    </ligand>
</feature>
<feature type="binding site" evidence="9">
    <location>
        <position position="304"/>
    </location>
    <ligand>
        <name>ATP</name>
        <dbReference type="ChEBI" id="CHEBI:30616"/>
    </ligand>
</feature>
<dbReference type="Pfam" id="PF00370">
    <property type="entry name" value="FGGY_N"/>
    <property type="match status" value="1"/>
</dbReference>